<reference evidence="1 2" key="1">
    <citation type="submission" date="2019-10" db="EMBL/GenBank/DDBJ databases">
        <title>Genomic and transcriptomic insights into the perfect genentic adaptation of a filamentous nitrogen-fixing cyanobacterium to rice fields.</title>
        <authorList>
            <person name="Chen Z."/>
        </authorList>
    </citation>
    <scope>NUCLEOTIDE SEQUENCE [LARGE SCALE GENOMIC DNA]</scope>
    <source>
        <strain evidence="1">CCNUC1</strain>
    </source>
</reference>
<dbReference type="KEGG" id="nsh:GXM_03206"/>
<proteinExistence type="predicted"/>
<dbReference type="Proteomes" id="UP000326678">
    <property type="component" value="Chromosome Gxm1"/>
</dbReference>
<name>A0A5P8W126_9NOSO</name>
<sequence length="51" mass="6071">MYWRSQASGIRNKISDSSSFFVKYRLPNLANFCQIYVFILTFRRTNLKSVC</sequence>
<dbReference type="AlphaFoldDB" id="A0A5P8W126"/>
<organism evidence="1 2">
    <name type="scientific">Nostoc sphaeroides CCNUC1</name>
    <dbReference type="NCBI Taxonomy" id="2653204"/>
    <lineage>
        <taxon>Bacteria</taxon>
        <taxon>Bacillati</taxon>
        <taxon>Cyanobacteriota</taxon>
        <taxon>Cyanophyceae</taxon>
        <taxon>Nostocales</taxon>
        <taxon>Nostocaceae</taxon>
        <taxon>Nostoc</taxon>
    </lineage>
</organism>
<dbReference type="EMBL" id="CP045226">
    <property type="protein sequence ID" value="QFS45729.1"/>
    <property type="molecule type" value="Genomic_DNA"/>
</dbReference>
<gene>
    <name evidence="1" type="ORF">GXM_03206</name>
</gene>
<evidence type="ECO:0000313" key="1">
    <source>
        <dbReference type="EMBL" id="QFS45729.1"/>
    </source>
</evidence>
<accession>A0A5P8W126</accession>
<protein>
    <submittedName>
        <fullName evidence="1">Uncharacterized protein</fullName>
    </submittedName>
</protein>
<keyword evidence="2" id="KW-1185">Reference proteome</keyword>
<evidence type="ECO:0000313" key="2">
    <source>
        <dbReference type="Proteomes" id="UP000326678"/>
    </source>
</evidence>